<accession>A0ACD5V9E7</accession>
<sequence>MASGSNGSRRWDVVPVIPGPIYHCSYCPRTFTNLHARGGHMTKHRREVLEDRRKHEEYMRKRIEDFTMDPLPPNRAFWRRYYRGQERLILFPILEYRDLADVNGGPSHDPMLSESMETKDKEKRGKLQIQSVDLTLKMWFA</sequence>
<proteinExistence type="predicted"/>
<reference evidence="1" key="2">
    <citation type="submission" date="2025-09" db="UniProtKB">
        <authorList>
            <consortium name="EnsemblPlants"/>
        </authorList>
    </citation>
    <scope>IDENTIFICATION</scope>
</reference>
<evidence type="ECO:0000313" key="1">
    <source>
        <dbReference type="EnsemblPlants" id="AVESA.00010b.r2.2DG0398720.1.CDS.1"/>
    </source>
</evidence>
<keyword evidence="2" id="KW-1185">Reference proteome</keyword>
<name>A0ACD5V9E7_AVESA</name>
<organism evidence="1 2">
    <name type="scientific">Avena sativa</name>
    <name type="common">Oat</name>
    <dbReference type="NCBI Taxonomy" id="4498"/>
    <lineage>
        <taxon>Eukaryota</taxon>
        <taxon>Viridiplantae</taxon>
        <taxon>Streptophyta</taxon>
        <taxon>Embryophyta</taxon>
        <taxon>Tracheophyta</taxon>
        <taxon>Spermatophyta</taxon>
        <taxon>Magnoliopsida</taxon>
        <taxon>Liliopsida</taxon>
        <taxon>Poales</taxon>
        <taxon>Poaceae</taxon>
        <taxon>BOP clade</taxon>
        <taxon>Pooideae</taxon>
        <taxon>Poodae</taxon>
        <taxon>Poeae</taxon>
        <taxon>Poeae Chloroplast Group 1 (Aveneae type)</taxon>
        <taxon>Aveninae</taxon>
        <taxon>Avena</taxon>
    </lineage>
</organism>
<reference evidence="1" key="1">
    <citation type="submission" date="2021-05" db="EMBL/GenBank/DDBJ databases">
        <authorList>
            <person name="Scholz U."/>
            <person name="Mascher M."/>
            <person name="Fiebig A."/>
        </authorList>
    </citation>
    <scope>NUCLEOTIDE SEQUENCE [LARGE SCALE GENOMIC DNA]</scope>
</reference>
<evidence type="ECO:0000313" key="2">
    <source>
        <dbReference type="Proteomes" id="UP001732700"/>
    </source>
</evidence>
<dbReference type="EnsemblPlants" id="AVESA.00010b.r2.2DG0398720.1">
    <property type="protein sequence ID" value="AVESA.00010b.r2.2DG0398720.1.CDS.1"/>
    <property type="gene ID" value="AVESA.00010b.r2.2DG0398720"/>
</dbReference>
<dbReference type="Proteomes" id="UP001732700">
    <property type="component" value="Chromosome 2D"/>
</dbReference>
<protein>
    <submittedName>
        <fullName evidence="1">Uncharacterized protein</fullName>
    </submittedName>
</protein>